<keyword evidence="2" id="KW-1185">Reference proteome</keyword>
<reference evidence="1" key="1">
    <citation type="submission" date="2018-11" db="EMBL/GenBank/DDBJ databases">
        <authorList>
            <consortium name="Pathogen Informatics"/>
        </authorList>
    </citation>
    <scope>NUCLEOTIDE SEQUENCE</scope>
</reference>
<evidence type="ECO:0000313" key="1">
    <source>
        <dbReference type="EMBL" id="VEL17752.1"/>
    </source>
</evidence>
<sequence>MSAKHDLPRTLSLSPARVLPCLVKEDKSRPLPGFTHSIGPSLCLDYCSSYHGSGSIKCGLKQVIPQVSSNTSPHKHIPIADRLSGSSHFKTNAGKSQLQCGERGQHSLAGNEFGTNMNASHMMHSCGSLKMAEEVSERESLAINVEGRSKVSGRVNSTGVSSATEQAQNGQVVNAFYPRKCTLIATIITNNIKNIIKVIHLYEPSKPIQFR</sequence>
<gene>
    <name evidence="1" type="ORF">PXEA_LOCUS11192</name>
</gene>
<protein>
    <submittedName>
        <fullName evidence="1">Uncharacterized protein</fullName>
    </submittedName>
</protein>
<proteinExistence type="predicted"/>
<dbReference type="EMBL" id="CAAALY010034047">
    <property type="protein sequence ID" value="VEL17752.1"/>
    <property type="molecule type" value="Genomic_DNA"/>
</dbReference>
<dbReference type="Proteomes" id="UP000784294">
    <property type="component" value="Unassembled WGS sequence"/>
</dbReference>
<comment type="caution">
    <text evidence="1">The sequence shown here is derived from an EMBL/GenBank/DDBJ whole genome shotgun (WGS) entry which is preliminary data.</text>
</comment>
<dbReference type="AlphaFoldDB" id="A0A448WQP6"/>
<accession>A0A448WQP6</accession>
<organism evidence="1 2">
    <name type="scientific">Protopolystoma xenopodis</name>
    <dbReference type="NCBI Taxonomy" id="117903"/>
    <lineage>
        <taxon>Eukaryota</taxon>
        <taxon>Metazoa</taxon>
        <taxon>Spiralia</taxon>
        <taxon>Lophotrochozoa</taxon>
        <taxon>Platyhelminthes</taxon>
        <taxon>Monogenea</taxon>
        <taxon>Polyopisthocotylea</taxon>
        <taxon>Polystomatidea</taxon>
        <taxon>Polystomatidae</taxon>
        <taxon>Protopolystoma</taxon>
    </lineage>
</organism>
<name>A0A448WQP6_9PLAT</name>
<evidence type="ECO:0000313" key="2">
    <source>
        <dbReference type="Proteomes" id="UP000784294"/>
    </source>
</evidence>